<reference evidence="2" key="4">
    <citation type="journal article" date="2022" name="PLoS Pathog.">
        <title>Chromosome-level genome of Schistosoma haematobium underpins genome-wide explorations of molecular variation.</title>
        <authorList>
            <person name="Stroehlein A.J."/>
            <person name="Korhonen P.K."/>
            <person name="Lee V.V."/>
            <person name="Ralph S.A."/>
            <person name="Mentink-Kane M."/>
            <person name="You H."/>
            <person name="McManus D.P."/>
            <person name="Tchuente L.T."/>
            <person name="Stothard J.R."/>
            <person name="Kaur P."/>
            <person name="Dudchenko O."/>
            <person name="Aiden E.L."/>
            <person name="Yang B."/>
            <person name="Yang H."/>
            <person name="Emery A.M."/>
            <person name="Webster B.L."/>
            <person name="Brindley P.J."/>
            <person name="Rollinson D."/>
            <person name="Chang B.C.H."/>
            <person name="Gasser R.B."/>
            <person name="Young N.D."/>
        </authorList>
    </citation>
    <scope>NUCLEOTIDE SEQUENCE</scope>
</reference>
<reference evidence="3" key="1">
    <citation type="journal article" date="2012" name="Nat. Genet.">
        <title>Whole-genome sequence of Schistosoma haematobium.</title>
        <authorList>
            <person name="Young N.D."/>
            <person name="Jex A.R."/>
            <person name="Li B."/>
            <person name="Liu S."/>
            <person name="Yang L."/>
            <person name="Xiong Z."/>
            <person name="Li Y."/>
            <person name="Cantacessi C."/>
            <person name="Hall R.S."/>
            <person name="Xu X."/>
            <person name="Chen F."/>
            <person name="Wu X."/>
            <person name="Zerlotini A."/>
            <person name="Oliveira G."/>
            <person name="Hofmann A."/>
            <person name="Zhang G."/>
            <person name="Fang X."/>
            <person name="Kang Y."/>
            <person name="Campbell B.E."/>
            <person name="Loukas A."/>
            <person name="Ranganathan S."/>
            <person name="Rollinson D."/>
            <person name="Rinaldi G."/>
            <person name="Brindley P.J."/>
            <person name="Yang H."/>
            <person name="Wang J."/>
            <person name="Wang J."/>
            <person name="Gasser R.B."/>
        </authorList>
    </citation>
    <scope>NUCLEOTIDE SEQUENCE [LARGE SCALE GENOMIC DNA]</scope>
</reference>
<dbReference type="EMBL" id="AMPZ03000003">
    <property type="protein sequence ID" value="KAH9587779.1"/>
    <property type="molecule type" value="Genomic_DNA"/>
</dbReference>
<accession>A0A095A4D4</accession>
<feature type="region of interest" description="Disordered" evidence="1">
    <location>
        <begin position="48"/>
        <end position="68"/>
    </location>
</feature>
<organism evidence="3">
    <name type="scientific">Schistosoma haematobium</name>
    <name type="common">Blood fluke</name>
    <dbReference type="NCBI Taxonomy" id="6185"/>
    <lineage>
        <taxon>Eukaryota</taxon>
        <taxon>Metazoa</taxon>
        <taxon>Spiralia</taxon>
        <taxon>Lophotrochozoa</taxon>
        <taxon>Platyhelminthes</taxon>
        <taxon>Trematoda</taxon>
        <taxon>Digenea</taxon>
        <taxon>Strigeidida</taxon>
        <taxon>Schistosomatoidea</taxon>
        <taxon>Schistosomatidae</taxon>
        <taxon>Schistosoma</taxon>
    </lineage>
</organism>
<evidence type="ECO:0000256" key="1">
    <source>
        <dbReference type="SAM" id="MobiDB-lite"/>
    </source>
</evidence>
<reference evidence="2" key="2">
    <citation type="journal article" date="2019" name="Gigascience">
        <title>High-quality Schistosoma haematobium genome achieved by single-molecule and long-range sequencing.</title>
        <authorList>
            <person name="Stroehlein A.J."/>
            <person name="Korhonen P.K."/>
            <person name="Chong T.M."/>
            <person name="Lim Y.L."/>
            <person name="Chan K.G."/>
            <person name="Webster B."/>
            <person name="Rollinson D."/>
            <person name="Brindley P.J."/>
            <person name="Gasser R.B."/>
            <person name="Young N.D."/>
        </authorList>
    </citation>
    <scope>NUCLEOTIDE SEQUENCE</scope>
</reference>
<evidence type="ECO:0000313" key="3">
    <source>
        <dbReference type="EMBL" id="KGB40479.1"/>
    </source>
</evidence>
<dbReference type="Proteomes" id="UP000471633">
    <property type="component" value="Unassembled WGS sequence"/>
</dbReference>
<sequence>MVEDSRGLGDSVGQQYFGDSVVDSSFYSDNIKTNVFNFMGELKPNVHDVSNSIKPPHTSEKRKRTSPVSDNVIPHKYYLCETAMANHFAQMNLTLPVDASKIQGDCNSPLFGDSSCFPLDSSQIASAHHLYQNLSLHTNKEAGVITINDDEDIDEDAQIERSPLRFSNDLKDHLRFKRMNPTDTFLRGLLSSEPSLAIVPFNPDPLKGLLPPNFSDQESSEENSDSKVLPDSQVLDSSTVFPTNSSTFGNVLCMDIDSDFTG</sequence>
<protein>
    <submittedName>
        <fullName evidence="3">Uncharacterized protein</fullName>
    </submittedName>
</protein>
<dbReference type="GeneID" id="24596159"/>
<proteinExistence type="predicted"/>
<dbReference type="CTD" id="24596159"/>
<keyword evidence="4" id="KW-1185">Reference proteome</keyword>
<reference evidence="2" key="3">
    <citation type="submission" date="2021-06" db="EMBL/GenBank/DDBJ databases">
        <title>Chromosome-level genome assembly for S. haematobium.</title>
        <authorList>
            <person name="Stroehlein A.J."/>
        </authorList>
    </citation>
    <scope>NUCLEOTIDE SEQUENCE</scope>
</reference>
<evidence type="ECO:0000313" key="2">
    <source>
        <dbReference type="EMBL" id="KAH9587779.1"/>
    </source>
</evidence>
<evidence type="ECO:0000313" key="4">
    <source>
        <dbReference type="Proteomes" id="UP000471633"/>
    </source>
</evidence>
<name>A0A095A4D4_SCHHA</name>
<dbReference type="AlphaFoldDB" id="A0A095A4D4"/>
<gene>
    <name evidence="2" type="ORF">MS3_00005385</name>
    <name evidence="3" type="ORF">MS3_08952</name>
</gene>
<dbReference type="EMBL" id="KL251481">
    <property type="protein sequence ID" value="KGB40479.1"/>
    <property type="molecule type" value="Genomic_DNA"/>
</dbReference>
<dbReference type="RefSeq" id="XP_051069435.1">
    <property type="nucleotide sequence ID" value="XM_051213451.1"/>
</dbReference>
<feature type="region of interest" description="Disordered" evidence="1">
    <location>
        <begin position="209"/>
        <end position="233"/>
    </location>
</feature>